<dbReference type="AlphaFoldDB" id="A0ABD2QB15"/>
<keyword evidence="1" id="KW-1133">Transmembrane helix</keyword>
<gene>
    <name evidence="3" type="ORF">Ciccas_004591</name>
</gene>
<accession>A0ABD2QB15</accession>
<evidence type="ECO:0000256" key="1">
    <source>
        <dbReference type="SAM" id="Phobius"/>
    </source>
</evidence>
<feature type="chain" id="PRO_5044757811" evidence="2">
    <location>
        <begin position="25"/>
        <end position="124"/>
    </location>
</feature>
<proteinExistence type="predicted"/>
<comment type="caution">
    <text evidence="3">The sequence shown here is derived from an EMBL/GenBank/DDBJ whole genome shotgun (WGS) entry which is preliminary data.</text>
</comment>
<protein>
    <submittedName>
        <fullName evidence="3">Uncharacterized protein</fullName>
    </submittedName>
</protein>
<keyword evidence="1" id="KW-0812">Transmembrane</keyword>
<dbReference type="EMBL" id="JBJKFK010000486">
    <property type="protein sequence ID" value="KAL3316750.1"/>
    <property type="molecule type" value="Genomic_DNA"/>
</dbReference>
<evidence type="ECO:0000313" key="4">
    <source>
        <dbReference type="Proteomes" id="UP001626550"/>
    </source>
</evidence>
<keyword evidence="4" id="KW-1185">Reference proteome</keyword>
<sequence>MSVTSWALLIALLIFGLAANSTLAAEHPEGSHRTMIPQQLPPPIPPAPMPEFPTGRVAMFMLLTYLFASQAKRKRCHRRCHTRVCSVRIYLPQKSMPYLFTRYFPLDLKATFKNASFYLLPDYY</sequence>
<feature type="signal peptide" evidence="2">
    <location>
        <begin position="1"/>
        <end position="24"/>
    </location>
</feature>
<reference evidence="3 4" key="1">
    <citation type="submission" date="2024-11" db="EMBL/GenBank/DDBJ databases">
        <title>Adaptive evolution of stress response genes in parasites aligns with host niche diversity.</title>
        <authorList>
            <person name="Hahn C."/>
            <person name="Resl P."/>
        </authorList>
    </citation>
    <scope>NUCLEOTIDE SEQUENCE [LARGE SCALE GENOMIC DNA]</scope>
    <source>
        <strain evidence="3">EGGRZ-B1_66</strain>
        <tissue evidence="3">Body</tissue>
    </source>
</reference>
<keyword evidence="2" id="KW-0732">Signal</keyword>
<dbReference type="Proteomes" id="UP001626550">
    <property type="component" value="Unassembled WGS sequence"/>
</dbReference>
<feature type="transmembrane region" description="Helical" evidence="1">
    <location>
        <begin position="48"/>
        <end position="68"/>
    </location>
</feature>
<evidence type="ECO:0000313" key="3">
    <source>
        <dbReference type="EMBL" id="KAL3316750.1"/>
    </source>
</evidence>
<evidence type="ECO:0000256" key="2">
    <source>
        <dbReference type="SAM" id="SignalP"/>
    </source>
</evidence>
<name>A0ABD2QB15_9PLAT</name>
<keyword evidence="1" id="KW-0472">Membrane</keyword>
<organism evidence="3 4">
    <name type="scientific">Cichlidogyrus casuarinus</name>
    <dbReference type="NCBI Taxonomy" id="1844966"/>
    <lineage>
        <taxon>Eukaryota</taxon>
        <taxon>Metazoa</taxon>
        <taxon>Spiralia</taxon>
        <taxon>Lophotrochozoa</taxon>
        <taxon>Platyhelminthes</taxon>
        <taxon>Monogenea</taxon>
        <taxon>Monopisthocotylea</taxon>
        <taxon>Dactylogyridea</taxon>
        <taxon>Ancyrocephalidae</taxon>
        <taxon>Cichlidogyrus</taxon>
    </lineage>
</organism>